<feature type="chain" id="PRO_5046776425" evidence="1">
    <location>
        <begin position="19"/>
        <end position="320"/>
    </location>
</feature>
<keyword evidence="1" id="KW-0732">Signal</keyword>
<gene>
    <name evidence="2" type="ORF">IEE83_00075</name>
</gene>
<feature type="signal peptide" evidence="1">
    <location>
        <begin position="1"/>
        <end position="18"/>
    </location>
</feature>
<accession>A0ABR9W7P9</accession>
<protein>
    <submittedName>
        <fullName evidence="2">Lipid A deacylase LpxR family protein</fullName>
    </submittedName>
</protein>
<dbReference type="Pfam" id="PF09982">
    <property type="entry name" value="LpxR"/>
    <property type="match status" value="1"/>
</dbReference>
<evidence type="ECO:0000313" key="2">
    <source>
        <dbReference type="EMBL" id="MBE9460264.1"/>
    </source>
</evidence>
<dbReference type="Proteomes" id="UP000634134">
    <property type="component" value="Unassembled WGS sequence"/>
</dbReference>
<dbReference type="Gene3D" id="2.40.128.140">
    <property type="entry name" value="Outer membrane protein"/>
    <property type="match status" value="1"/>
</dbReference>
<sequence>MRKLLFILIILSPLVSLGQRIDNLASFRNVTGEKYFRIHYDNDFYTKTDYYYTQGYNLEFVNPALKKNPLSRILLQLKNSRTKYGMSLEHYGFTPTSIKSNEILRNDRPFAGVIMLESFAVSVDTLQKSRLSSILSTGMLGPAAFAGKMQKKIHSWTGDPEPLGWQHQIRNEVVINYELNYEKEIFNIPNIVSLNTNSAIRIGTLSDKIQGGATLTVGRFDSPFQTREKRIKTNYQLYFYTQPLVSLVGYDATMQGGIINRSSPYTISAGQINRFTFQNSYGVILSLRNLYVEYYRTYLSKEFETGRTHKWGGLKIGFAF</sequence>
<proteinExistence type="predicted"/>
<evidence type="ECO:0000256" key="1">
    <source>
        <dbReference type="SAM" id="SignalP"/>
    </source>
</evidence>
<keyword evidence="3" id="KW-1185">Reference proteome</keyword>
<comment type="caution">
    <text evidence="2">The sequence shown here is derived from an EMBL/GenBank/DDBJ whole genome shotgun (WGS) entry which is preliminary data.</text>
</comment>
<name>A0ABR9W7P9_9BACT</name>
<reference evidence="3" key="1">
    <citation type="submission" date="2023-07" db="EMBL/GenBank/DDBJ databases">
        <title>Dyadobacter sp. nov 'subterranea' isolated from contaminted grondwater.</title>
        <authorList>
            <person name="Szabo I."/>
            <person name="Al-Omari J."/>
            <person name="Szerdahelyi S.G."/>
            <person name="Rado J."/>
        </authorList>
    </citation>
    <scope>NUCLEOTIDE SEQUENCE [LARGE SCALE GENOMIC DNA]</scope>
    <source>
        <strain evidence="3">UP-52</strain>
    </source>
</reference>
<organism evidence="2 3">
    <name type="scientific">Dyadobacter subterraneus</name>
    <dbReference type="NCBI Taxonomy" id="2773304"/>
    <lineage>
        <taxon>Bacteria</taxon>
        <taxon>Pseudomonadati</taxon>
        <taxon>Bacteroidota</taxon>
        <taxon>Cytophagia</taxon>
        <taxon>Cytophagales</taxon>
        <taxon>Spirosomataceae</taxon>
        <taxon>Dyadobacter</taxon>
    </lineage>
</organism>
<dbReference type="InterPro" id="IPR018707">
    <property type="entry name" value="LpxR"/>
</dbReference>
<evidence type="ECO:0000313" key="3">
    <source>
        <dbReference type="Proteomes" id="UP000634134"/>
    </source>
</evidence>
<dbReference type="RefSeq" id="WP_194118607.1">
    <property type="nucleotide sequence ID" value="NZ_JACYGY010000001.1"/>
</dbReference>
<dbReference type="EMBL" id="JACYGY010000001">
    <property type="protein sequence ID" value="MBE9460264.1"/>
    <property type="molecule type" value="Genomic_DNA"/>
</dbReference>
<dbReference type="InterPro" id="IPR037107">
    <property type="entry name" value="Put_OMP_sf"/>
</dbReference>